<evidence type="ECO:0000256" key="2">
    <source>
        <dbReference type="ARBA" id="ARBA00022980"/>
    </source>
</evidence>
<evidence type="ECO:0000313" key="5">
    <source>
        <dbReference type="Proteomes" id="UP000314985"/>
    </source>
</evidence>
<dbReference type="AlphaFoldDB" id="A0A4X1VCE0"/>
<comment type="similarity">
    <text evidence="1">Belongs to the universal ribosomal protein uL13 family.</text>
</comment>
<protein>
    <recommendedName>
        <fullName evidence="6">Mitochondrial ribosomal protein L13</fullName>
    </recommendedName>
</protein>
<dbReference type="GO" id="GO:0005840">
    <property type="term" value="C:ribosome"/>
    <property type="evidence" value="ECO:0007669"/>
    <property type="project" value="UniProtKB-KW"/>
</dbReference>
<dbReference type="SUPFAM" id="SSF52161">
    <property type="entry name" value="Ribosomal protein L13"/>
    <property type="match status" value="1"/>
</dbReference>
<sequence length="58" mass="6505">MSSFSKVPQQWAAFAQVWYLLDGKMQPLGKLAAMASVKLQGLHKPVYHQLTTQVDSDK</sequence>
<reference evidence="5" key="1">
    <citation type="submission" date="2017-08" db="EMBL/GenBank/DDBJ databases">
        <title>USMARCv1.0.</title>
        <authorList>
            <person name="Hannum G.I."/>
            <person name="Koren S."/>
            <person name="Schroeder S.G."/>
            <person name="Chin S.C."/>
            <person name="Nonneman D.J."/>
            <person name="Becker S.A."/>
            <person name="Rosen B.D."/>
            <person name="Bickhart D.M."/>
            <person name="Putnam N.H."/>
            <person name="Green R.E."/>
            <person name="Tuggle C.K."/>
            <person name="Liu H."/>
            <person name="Rohrer G.A."/>
            <person name="Warr A."/>
            <person name="Hall R."/>
            <person name="Kim K."/>
            <person name="Hume D.A."/>
            <person name="Talbot R."/>
            <person name="Chow W."/>
            <person name="Howe K."/>
            <person name="Schwartz A.S."/>
            <person name="Watson M."/>
            <person name="Archibald A.L."/>
            <person name="Phillippy A.M."/>
            <person name="Smith T.P.L."/>
        </authorList>
    </citation>
    <scope>NUCLEOTIDE SEQUENCE [LARGE SCALE GENOMIC DNA]</scope>
</reference>
<dbReference type="GO" id="GO:0006412">
    <property type="term" value="P:translation"/>
    <property type="evidence" value="ECO:0007669"/>
    <property type="project" value="InterPro"/>
</dbReference>
<reference evidence="4" key="2">
    <citation type="submission" date="2025-08" db="UniProtKB">
        <authorList>
            <consortium name="Ensembl"/>
        </authorList>
    </citation>
    <scope>IDENTIFICATION</scope>
</reference>
<evidence type="ECO:0000313" key="4">
    <source>
        <dbReference type="Ensembl" id="ENSSSCP00070039014.1"/>
    </source>
</evidence>
<evidence type="ECO:0000256" key="1">
    <source>
        <dbReference type="ARBA" id="ARBA00006227"/>
    </source>
</evidence>
<keyword evidence="2" id="KW-0689">Ribosomal protein</keyword>
<organism evidence="4 5">
    <name type="scientific">Sus scrofa</name>
    <name type="common">Pig</name>
    <dbReference type="NCBI Taxonomy" id="9823"/>
    <lineage>
        <taxon>Eukaryota</taxon>
        <taxon>Metazoa</taxon>
        <taxon>Chordata</taxon>
        <taxon>Craniata</taxon>
        <taxon>Vertebrata</taxon>
        <taxon>Euteleostomi</taxon>
        <taxon>Mammalia</taxon>
        <taxon>Eutheria</taxon>
        <taxon>Laurasiatheria</taxon>
        <taxon>Artiodactyla</taxon>
        <taxon>Suina</taxon>
        <taxon>Suidae</taxon>
        <taxon>Sus</taxon>
    </lineage>
</organism>
<dbReference type="Gene3D" id="3.90.1180.10">
    <property type="entry name" value="Ribosomal protein L13"/>
    <property type="match status" value="1"/>
</dbReference>
<dbReference type="Proteomes" id="UP000314985">
    <property type="component" value="Unassembled WGS sequence"/>
</dbReference>
<dbReference type="GO" id="GO:0003735">
    <property type="term" value="F:structural constituent of ribosome"/>
    <property type="evidence" value="ECO:0007669"/>
    <property type="project" value="InterPro"/>
</dbReference>
<proteinExistence type="inferred from homology"/>
<evidence type="ECO:0000256" key="3">
    <source>
        <dbReference type="ARBA" id="ARBA00023274"/>
    </source>
</evidence>
<dbReference type="Ensembl" id="ENSSSCT00070046246.1">
    <property type="protein sequence ID" value="ENSSSCP00070039014.1"/>
    <property type="gene ID" value="ENSSSCG00070023205.1"/>
</dbReference>
<evidence type="ECO:0008006" key="6">
    <source>
        <dbReference type="Google" id="ProtNLM"/>
    </source>
</evidence>
<name>A0A4X1VCE0_PIG</name>
<keyword evidence="3" id="KW-0687">Ribonucleoprotein</keyword>
<dbReference type="GO" id="GO:1990904">
    <property type="term" value="C:ribonucleoprotein complex"/>
    <property type="evidence" value="ECO:0007669"/>
    <property type="project" value="UniProtKB-KW"/>
</dbReference>
<dbReference type="Pfam" id="PF00572">
    <property type="entry name" value="Ribosomal_L13"/>
    <property type="match status" value="1"/>
</dbReference>
<accession>A0A4X1VCE0</accession>
<dbReference type="InterPro" id="IPR036899">
    <property type="entry name" value="Ribosomal_uL13_sf"/>
</dbReference>
<dbReference type="InterPro" id="IPR005822">
    <property type="entry name" value="Ribosomal_uL13"/>
</dbReference>